<dbReference type="InParanoid" id="A0A2R2MPI6"/>
<dbReference type="KEGG" id="lak:112042202"/>
<dbReference type="SUPFAM" id="SSF53335">
    <property type="entry name" value="S-adenosyl-L-methionine-dependent methyltransferases"/>
    <property type="match status" value="1"/>
</dbReference>
<dbReference type="GeneID" id="112042202"/>
<evidence type="ECO:0000313" key="1">
    <source>
        <dbReference type="Proteomes" id="UP000085678"/>
    </source>
</evidence>
<dbReference type="RefSeq" id="XP_023932149.1">
    <property type="nucleotide sequence ID" value="XM_024076381.1"/>
</dbReference>
<accession>A0A2R2MPI6</accession>
<keyword evidence="1" id="KW-1185">Reference proteome</keyword>
<gene>
    <name evidence="2" type="primary">LOC112042202</name>
</gene>
<dbReference type="InterPro" id="IPR029063">
    <property type="entry name" value="SAM-dependent_MTases_sf"/>
</dbReference>
<name>A0A2R2MPI6_LINAN</name>
<dbReference type="OrthoDB" id="5982540at2759"/>
<sequence length="183" mass="20983">MFSISTGHYKVKVIPYLRDLWLSFVAARRITKEEFVNTNMAFYSRSEEEFKAPFLYENSKVLEAGLEFVSIEIKETYFDSNLKSETDESSVTDDEQLSVARKARRYVNVFRAWAEAVFMSGLNGCRSEKEKVAIVNALFGQFEEDVTRNPQDFGYDMIVAYIDIVKSKPINGANSEETNCIVT</sequence>
<organism evidence="1 2">
    <name type="scientific">Lingula anatina</name>
    <name type="common">Brachiopod</name>
    <name type="synonym">Lingula unguis</name>
    <dbReference type="NCBI Taxonomy" id="7574"/>
    <lineage>
        <taxon>Eukaryota</taxon>
        <taxon>Metazoa</taxon>
        <taxon>Spiralia</taxon>
        <taxon>Lophotrochozoa</taxon>
        <taxon>Brachiopoda</taxon>
        <taxon>Linguliformea</taxon>
        <taxon>Lingulata</taxon>
        <taxon>Lingulida</taxon>
        <taxon>Linguloidea</taxon>
        <taxon>Lingulidae</taxon>
        <taxon>Lingula</taxon>
    </lineage>
</organism>
<proteinExistence type="predicted"/>
<dbReference type="Proteomes" id="UP000085678">
    <property type="component" value="Unplaced"/>
</dbReference>
<reference evidence="2" key="1">
    <citation type="submission" date="2025-08" db="UniProtKB">
        <authorList>
            <consortium name="RefSeq"/>
        </authorList>
    </citation>
    <scope>IDENTIFICATION</scope>
    <source>
        <tissue evidence="2">Gonads</tissue>
    </source>
</reference>
<evidence type="ECO:0000313" key="2">
    <source>
        <dbReference type="RefSeq" id="XP_023932149.1"/>
    </source>
</evidence>
<protein>
    <submittedName>
        <fullName evidence="2">Uncharacterized protein LOC112042202 isoform X1</fullName>
    </submittedName>
</protein>
<dbReference type="AlphaFoldDB" id="A0A2R2MPI6"/>